<keyword evidence="2" id="KW-1185">Reference proteome</keyword>
<sequence length="421" mass="49188">MERTGIPKRQPGRFPTTIRREDYDEFREQINERQQKILRQRDIYQHKINQLIFFACSVIAEDPLPDWIQDLCYDVDHSTRDSLEVSSRRLRGDGMGFFGLVFKKLGRQDAYHKICSAELRFNKPDTVPIGKLFVEFLDQVFTLENGVANDAFNKLAEFPCPLPAVVIKEVEKTNEYNGMHNFSREAMLKEFNLDPEKKTQWITQFAGDTGRALEDLFKVIIPGTKGKVEAMANRRNKASPGLETPREIMSVISTANLIDLPHQQQLTLELEQYNKLWQEDLSTLVNTLYQFCQDNKEALDEGRRGNVNMFFRAYFGKILSICTLANRAHTFAQNVDLYQDWLIVEEKLFMFEMEEQAWKTFLEPLKEKLDLKFDTTEHRAHSIATTDTVRFTKMLHEDIPFRELLIDTLTLIHTEHPNRPL</sequence>
<organism evidence="1 2">
    <name type="scientific">Ascobolus immersus RN42</name>
    <dbReference type="NCBI Taxonomy" id="1160509"/>
    <lineage>
        <taxon>Eukaryota</taxon>
        <taxon>Fungi</taxon>
        <taxon>Dikarya</taxon>
        <taxon>Ascomycota</taxon>
        <taxon>Pezizomycotina</taxon>
        <taxon>Pezizomycetes</taxon>
        <taxon>Pezizales</taxon>
        <taxon>Ascobolaceae</taxon>
        <taxon>Ascobolus</taxon>
    </lineage>
</organism>
<proteinExistence type="predicted"/>
<dbReference type="AlphaFoldDB" id="A0A3N4ICF6"/>
<dbReference type="EMBL" id="ML119662">
    <property type="protein sequence ID" value="RPA83782.1"/>
    <property type="molecule type" value="Genomic_DNA"/>
</dbReference>
<accession>A0A3N4ICF6</accession>
<gene>
    <name evidence="1" type="ORF">BJ508DRAFT_374710</name>
</gene>
<name>A0A3N4ICF6_ASCIM</name>
<evidence type="ECO:0000313" key="1">
    <source>
        <dbReference type="EMBL" id="RPA83782.1"/>
    </source>
</evidence>
<reference evidence="1 2" key="1">
    <citation type="journal article" date="2018" name="Nat. Ecol. Evol.">
        <title>Pezizomycetes genomes reveal the molecular basis of ectomycorrhizal truffle lifestyle.</title>
        <authorList>
            <person name="Murat C."/>
            <person name="Payen T."/>
            <person name="Noel B."/>
            <person name="Kuo A."/>
            <person name="Morin E."/>
            <person name="Chen J."/>
            <person name="Kohler A."/>
            <person name="Krizsan K."/>
            <person name="Balestrini R."/>
            <person name="Da Silva C."/>
            <person name="Montanini B."/>
            <person name="Hainaut M."/>
            <person name="Levati E."/>
            <person name="Barry K.W."/>
            <person name="Belfiori B."/>
            <person name="Cichocki N."/>
            <person name="Clum A."/>
            <person name="Dockter R.B."/>
            <person name="Fauchery L."/>
            <person name="Guy J."/>
            <person name="Iotti M."/>
            <person name="Le Tacon F."/>
            <person name="Lindquist E.A."/>
            <person name="Lipzen A."/>
            <person name="Malagnac F."/>
            <person name="Mello A."/>
            <person name="Molinier V."/>
            <person name="Miyauchi S."/>
            <person name="Poulain J."/>
            <person name="Riccioni C."/>
            <person name="Rubini A."/>
            <person name="Sitrit Y."/>
            <person name="Splivallo R."/>
            <person name="Traeger S."/>
            <person name="Wang M."/>
            <person name="Zifcakova L."/>
            <person name="Wipf D."/>
            <person name="Zambonelli A."/>
            <person name="Paolocci F."/>
            <person name="Nowrousian M."/>
            <person name="Ottonello S."/>
            <person name="Baldrian P."/>
            <person name="Spatafora J.W."/>
            <person name="Henrissat B."/>
            <person name="Nagy L.G."/>
            <person name="Aury J.M."/>
            <person name="Wincker P."/>
            <person name="Grigoriev I.V."/>
            <person name="Bonfante P."/>
            <person name="Martin F.M."/>
        </authorList>
    </citation>
    <scope>NUCLEOTIDE SEQUENCE [LARGE SCALE GENOMIC DNA]</scope>
    <source>
        <strain evidence="1 2">RN42</strain>
    </source>
</reference>
<evidence type="ECO:0000313" key="2">
    <source>
        <dbReference type="Proteomes" id="UP000275078"/>
    </source>
</evidence>
<protein>
    <submittedName>
        <fullName evidence="1">Uncharacterized protein</fullName>
    </submittedName>
</protein>
<dbReference type="Proteomes" id="UP000275078">
    <property type="component" value="Unassembled WGS sequence"/>
</dbReference>